<sequence>MNPSKKRQRQKCRAVLFNGGWKGKLEPVSKWKQLKLEVRRGRSAAPVDSGAPESGAERIAAHSTPVQPGGSGATSWGFRSGGEFGSTSHQCRTISFRV</sequence>
<evidence type="ECO:0000313" key="3">
    <source>
        <dbReference type="Proteomes" id="UP001054837"/>
    </source>
</evidence>
<proteinExistence type="predicted"/>
<feature type="region of interest" description="Disordered" evidence="1">
    <location>
        <begin position="39"/>
        <end position="98"/>
    </location>
</feature>
<dbReference type="EMBL" id="BPLQ01013231">
    <property type="protein sequence ID" value="GIY70787.1"/>
    <property type="molecule type" value="Genomic_DNA"/>
</dbReference>
<evidence type="ECO:0000313" key="2">
    <source>
        <dbReference type="EMBL" id="GIY70787.1"/>
    </source>
</evidence>
<name>A0AAV4VKF9_9ARAC</name>
<dbReference type="AlphaFoldDB" id="A0AAV4VKF9"/>
<keyword evidence="3" id="KW-1185">Reference proteome</keyword>
<protein>
    <submittedName>
        <fullName evidence="2">Uncharacterized protein</fullName>
    </submittedName>
</protein>
<accession>A0AAV4VKF9</accession>
<reference evidence="2 3" key="1">
    <citation type="submission" date="2021-06" db="EMBL/GenBank/DDBJ databases">
        <title>Caerostris darwini draft genome.</title>
        <authorList>
            <person name="Kono N."/>
            <person name="Arakawa K."/>
        </authorList>
    </citation>
    <scope>NUCLEOTIDE SEQUENCE [LARGE SCALE GENOMIC DNA]</scope>
</reference>
<comment type="caution">
    <text evidence="2">The sequence shown here is derived from an EMBL/GenBank/DDBJ whole genome shotgun (WGS) entry which is preliminary data.</text>
</comment>
<evidence type="ECO:0000256" key="1">
    <source>
        <dbReference type="SAM" id="MobiDB-lite"/>
    </source>
</evidence>
<dbReference type="Proteomes" id="UP001054837">
    <property type="component" value="Unassembled WGS sequence"/>
</dbReference>
<organism evidence="2 3">
    <name type="scientific">Caerostris darwini</name>
    <dbReference type="NCBI Taxonomy" id="1538125"/>
    <lineage>
        <taxon>Eukaryota</taxon>
        <taxon>Metazoa</taxon>
        <taxon>Ecdysozoa</taxon>
        <taxon>Arthropoda</taxon>
        <taxon>Chelicerata</taxon>
        <taxon>Arachnida</taxon>
        <taxon>Araneae</taxon>
        <taxon>Araneomorphae</taxon>
        <taxon>Entelegynae</taxon>
        <taxon>Araneoidea</taxon>
        <taxon>Araneidae</taxon>
        <taxon>Caerostris</taxon>
    </lineage>
</organism>
<gene>
    <name evidence="2" type="ORF">CDAR_73521</name>
</gene>
<feature type="compositionally biased region" description="Polar residues" evidence="1">
    <location>
        <begin position="85"/>
        <end position="98"/>
    </location>
</feature>